<keyword evidence="2" id="KW-1185">Reference proteome</keyword>
<sequence>MALIECEYCGRSANVRAGARFCSPSCRVRSHQKEKLSVMRGDLEYLARKVEGYEAKGGNSVAEKYLSREEIQEIQKRGQQR</sequence>
<dbReference type="RefSeq" id="WP_345245597.1">
    <property type="nucleotide sequence ID" value="NZ_BAABHD010000051.1"/>
</dbReference>
<proteinExistence type="predicted"/>
<evidence type="ECO:0000313" key="1">
    <source>
        <dbReference type="EMBL" id="GAA4461037.1"/>
    </source>
</evidence>
<accession>A0ABP8N472</accession>
<reference evidence="2" key="1">
    <citation type="journal article" date="2019" name="Int. J. Syst. Evol. Microbiol.">
        <title>The Global Catalogue of Microorganisms (GCM) 10K type strain sequencing project: providing services to taxonomists for standard genome sequencing and annotation.</title>
        <authorList>
            <consortium name="The Broad Institute Genomics Platform"/>
            <consortium name="The Broad Institute Genome Sequencing Center for Infectious Disease"/>
            <person name="Wu L."/>
            <person name="Ma J."/>
        </authorList>
    </citation>
    <scope>NUCLEOTIDE SEQUENCE [LARGE SCALE GENOMIC DNA]</scope>
    <source>
        <strain evidence="2">JCM 17927</strain>
    </source>
</reference>
<organism evidence="1 2">
    <name type="scientific">Nibrella saemangeumensis</name>
    <dbReference type="NCBI Taxonomy" id="1084526"/>
    <lineage>
        <taxon>Bacteria</taxon>
        <taxon>Pseudomonadati</taxon>
        <taxon>Bacteroidota</taxon>
        <taxon>Cytophagia</taxon>
        <taxon>Cytophagales</taxon>
        <taxon>Spirosomataceae</taxon>
        <taxon>Nibrella</taxon>
    </lineage>
</organism>
<evidence type="ECO:0000313" key="2">
    <source>
        <dbReference type="Proteomes" id="UP001501175"/>
    </source>
</evidence>
<gene>
    <name evidence="1" type="ORF">GCM10023189_36340</name>
</gene>
<comment type="caution">
    <text evidence="1">The sequence shown here is derived from an EMBL/GenBank/DDBJ whole genome shotgun (WGS) entry which is preliminary data.</text>
</comment>
<dbReference type="EMBL" id="BAABHD010000051">
    <property type="protein sequence ID" value="GAA4461037.1"/>
    <property type="molecule type" value="Genomic_DNA"/>
</dbReference>
<name>A0ABP8N472_9BACT</name>
<protein>
    <submittedName>
        <fullName evidence="1">Uncharacterized protein</fullName>
    </submittedName>
</protein>
<dbReference type="Proteomes" id="UP001501175">
    <property type="component" value="Unassembled WGS sequence"/>
</dbReference>